<evidence type="ECO:0000313" key="2">
    <source>
        <dbReference type="Proteomes" id="UP000004521"/>
    </source>
</evidence>
<sequence>MVLGGMNYNCSDSFLPQNELPLINSKLFGREFIMLELMDEQAQPLIVSFN</sequence>
<name>A0AAV3EWN1_ALIFS</name>
<accession>A0AAV3EWN1</accession>
<evidence type="ECO:0000313" key="1">
    <source>
        <dbReference type="EMBL" id="EHN71109.1"/>
    </source>
</evidence>
<proteinExistence type="predicted"/>
<organism evidence="1 2">
    <name type="scientific">Aliivibrio fischeri SR5</name>
    <dbReference type="NCBI Taxonomy" id="1088719"/>
    <lineage>
        <taxon>Bacteria</taxon>
        <taxon>Pseudomonadati</taxon>
        <taxon>Pseudomonadota</taxon>
        <taxon>Gammaproteobacteria</taxon>
        <taxon>Vibrionales</taxon>
        <taxon>Vibrionaceae</taxon>
        <taxon>Aliivibrio</taxon>
    </lineage>
</organism>
<dbReference type="Proteomes" id="UP000004521">
    <property type="component" value="Chromosome I"/>
</dbReference>
<reference evidence="1 2" key="1">
    <citation type="journal article" date="2012" name="J. Bacteriol.">
        <title>Draft Genome Sequence of Vibrio fischeri SR5, a Strain Isolated from the Light Organ of the Mediterranean Squid Sepiola robusta.</title>
        <authorList>
            <person name="Gyllborg M.C."/>
            <person name="Sahl J.W."/>
            <person name="Cronin D.C.III."/>
            <person name="Rasko D.A."/>
            <person name="Mandel M.J."/>
        </authorList>
    </citation>
    <scope>NUCLEOTIDE SEQUENCE [LARGE SCALE GENOMIC DNA]</scope>
    <source>
        <strain evidence="1 2">SR5</strain>
    </source>
</reference>
<protein>
    <submittedName>
        <fullName evidence="1">Uncharacterized protein</fullName>
    </submittedName>
</protein>
<dbReference type="AlphaFoldDB" id="A0AAV3EWN1"/>
<dbReference type="EMBL" id="AHIH01000003">
    <property type="protein sequence ID" value="EHN71109.1"/>
    <property type="molecule type" value="Genomic_DNA"/>
</dbReference>
<gene>
    <name evidence="1" type="ORF">VFSR5_0897</name>
</gene>
<comment type="caution">
    <text evidence="1">The sequence shown here is derived from an EMBL/GenBank/DDBJ whole genome shotgun (WGS) entry which is preliminary data.</text>
</comment>